<keyword evidence="2" id="KW-0547">Nucleotide-binding</keyword>
<comment type="caution">
    <text evidence="13">The sequence shown here is derived from an EMBL/GenBank/DDBJ whole genome shotgun (WGS) entry which is preliminary data.</text>
</comment>
<dbReference type="Gene3D" id="1.10.3380.20">
    <property type="match status" value="1"/>
</dbReference>
<evidence type="ECO:0000256" key="5">
    <source>
        <dbReference type="ARBA" id="ARBA00022806"/>
    </source>
</evidence>
<dbReference type="GO" id="GO:0016787">
    <property type="term" value="F:hydrolase activity"/>
    <property type="evidence" value="ECO:0007669"/>
    <property type="project" value="UniProtKB-KW"/>
</dbReference>
<dbReference type="GO" id="GO:0006302">
    <property type="term" value="P:double-strand break repair"/>
    <property type="evidence" value="ECO:0007669"/>
    <property type="project" value="UniProtKB-ARBA"/>
</dbReference>
<keyword evidence="4" id="KW-0378">Hydrolase</keyword>
<dbReference type="GO" id="GO:0003676">
    <property type="term" value="F:nucleic acid binding"/>
    <property type="evidence" value="ECO:0007669"/>
    <property type="project" value="InterPro"/>
</dbReference>
<dbReference type="PROSITE" id="PS51192">
    <property type="entry name" value="HELICASE_ATP_BIND_1"/>
    <property type="match status" value="1"/>
</dbReference>
<keyword evidence="8" id="KW-0539">Nucleus</keyword>
<evidence type="ECO:0000313" key="14">
    <source>
        <dbReference type="Proteomes" id="UP001160148"/>
    </source>
</evidence>
<dbReference type="InterPro" id="IPR050474">
    <property type="entry name" value="Hel308_SKI2-like"/>
</dbReference>
<evidence type="ECO:0008006" key="15">
    <source>
        <dbReference type="Google" id="ProtNLM"/>
    </source>
</evidence>
<dbReference type="InterPro" id="IPR001650">
    <property type="entry name" value="Helicase_C-like"/>
</dbReference>
<keyword evidence="3" id="KW-0227">DNA damage</keyword>
<comment type="subcellular location">
    <subcellularLocation>
        <location evidence="1">Nucleus</location>
    </subcellularLocation>
</comment>
<dbReference type="CDD" id="cd18795">
    <property type="entry name" value="SF2_C_Ski2"/>
    <property type="match status" value="1"/>
</dbReference>
<feature type="domain" description="Helicase C-terminal" evidence="12">
    <location>
        <begin position="354"/>
        <end position="541"/>
    </location>
</feature>
<dbReference type="Pfam" id="PF21099">
    <property type="entry name" value="POLQ_helical"/>
    <property type="match status" value="1"/>
</dbReference>
<dbReference type="Pfam" id="PF00270">
    <property type="entry name" value="DEAD"/>
    <property type="match status" value="1"/>
</dbReference>
<dbReference type="SMART" id="SM00487">
    <property type="entry name" value="DEXDc"/>
    <property type="match status" value="1"/>
</dbReference>
<evidence type="ECO:0000313" key="13">
    <source>
        <dbReference type="EMBL" id="CAI6364723.1"/>
    </source>
</evidence>
<organism evidence="13 14">
    <name type="scientific">Macrosiphum euphorbiae</name>
    <name type="common">potato aphid</name>
    <dbReference type="NCBI Taxonomy" id="13131"/>
    <lineage>
        <taxon>Eukaryota</taxon>
        <taxon>Metazoa</taxon>
        <taxon>Ecdysozoa</taxon>
        <taxon>Arthropoda</taxon>
        <taxon>Hexapoda</taxon>
        <taxon>Insecta</taxon>
        <taxon>Pterygota</taxon>
        <taxon>Neoptera</taxon>
        <taxon>Paraneoptera</taxon>
        <taxon>Hemiptera</taxon>
        <taxon>Sternorrhyncha</taxon>
        <taxon>Aphidomorpha</taxon>
        <taxon>Aphidoidea</taxon>
        <taxon>Aphididae</taxon>
        <taxon>Macrosiphini</taxon>
        <taxon>Macrosiphum</taxon>
    </lineage>
</organism>
<dbReference type="InterPro" id="IPR027417">
    <property type="entry name" value="P-loop_NTPase"/>
</dbReference>
<reference evidence="13 14" key="1">
    <citation type="submission" date="2023-01" db="EMBL/GenBank/DDBJ databases">
        <authorList>
            <person name="Whitehead M."/>
        </authorList>
    </citation>
    <scope>NUCLEOTIDE SEQUENCE [LARGE SCALE GENOMIC DNA]</scope>
</reference>
<dbReference type="SMART" id="SM00490">
    <property type="entry name" value="HELICc"/>
    <property type="match status" value="1"/>
</dbReference>
<dbReference type="InterPro" id="IPR046931">
    <property type="entry name" value="HTH_61"/>
</dbReference>
<dbReference type="InterPro" id="IPR014001">
    <property type="entry name" value="Helicase_ATP-bd"/>
</dbReference>
<feature type="coiled-coil region" evidence="10">
    <location>
        <begin position="848"/>
        <end position="875"/>
    </location>
</feature>
<evidence type="ECO:0000256" key="2">
    <source>
        <dbReference type="ARBA" id="ARBA00022741"/>
    </source>
</evidence>
<dbReference type="PANTHER" id="PTHR47961">
    <property type="entry name" value="DNA POLYMERASE THETA, PUTATIVE (AFU_ORTHOLOGUE AFUA_1G05260)-RELATED"/>
    <property type="match status" value="1"/>
</dbReference>
<name>A0AAV0XA16_9HEMI</name>
<dbReference type="Gene3D" id="3.40.50.300">
    <property type="entry name" value="P-loop containing nucleotide triphosphate hydrolases"/>
    <property type="match status" value="2"/>
</dbReference>
<keyword evidence="10" id="KW-0175">Coiled coil</keyword>
<evidence type="ECO:0000259" key="12">
    <source>
        <dbReference type="PROSITE" id="PS51194"/>
    </source>
</evidence>
<dbReference type="AlphaFoldDB" id="A0AAV0XA16"/>
<protein>
    <recommendedName>
        <fullName evidence="15">Helicase POLQ-like</fullName>
    </recommendedName>
</protein>
<sequence>MVIVSEESYPVKVGVNRIWTKWDCRKKGIASKLLDCFRKNYAYGHILTIHEIAFTVPTRAGKQFIKKYTNKKTTTRNNVRWNSQKRLHVDDDSEFFGLPHKVKHLFKKHKRVTQLYDWQIECLNLDAIKKRKNLIYALPTSGGKTLVAEILMLKELIVYERNVIFILPYVALVQEKVQSLCPFGLNLEFNVEEYVGGKGKHPPLHRKRKSSIYICTLERGAGLVDCMLADNGQLGGRSVGMIVVDELHLLGEQKRGALLEATLTKVLDSKQSKHNIQIIGMSATIGNMQEIGDFLNAHVYTRDFRPVKLTETIKLNEQIFVINKDIDGSLKSKLDRKLDFDAYSTDMKLLDPSGIGLLVREILPDGSCLIFCPTKSSCQSIAKIIYKTIGSQETKDKLKQKEELYKALKEEGDGKVCPLLSRSILFGVAYHNSGLTNAERKLIEEAFLDGILKCICCTSTLAAGVNLPAQRVIITSPYVGRDFMKQSTYRQMVGRAGRAGLTECGDSVLLFQESDKEKIRVLLESGVENIDSCLGTEESVVYSMILSSVSTGCTSSQQQLVDLMKRTLFIQQAEKRNVECTVASDLVESCLDKLKSINAFDKPIEDKLKLTSIAKAAVAANLDILEAQKLYTELLEASSALILTNKLHLLYLAVPYTECITLERQNVLDIMTNLQGDQQALANRLGLNELCISQFFSYGKVKNVSENIWNKFLMSLILNDLWNKESIWTVSKTYNLPRGTIHSFLSRTASHASSILRFTEALKDKKLDHFPMLFQNIIPKLNIGILGSSSDLESLMSLPSVRFGRATQLYKAGYKTLNDVAKANKKELCNVINHLPLKVSREMIASAKLMLLSEAEALEELAESLRADLNQSMSKNKDNSLWF</sequence>
<dbReference type="InterPro" id="IPR011545">
    <property type="entry name" value="DEAD/DEAH_box_helicase_dom"/>
</dbReference>
<dbReference type="Pfam" id="PF13880">
    <property type="entry name" value="Acetyltransf_13"/>
    <property type="match status" value="1"/>
</dbReference>
<dbReference type="FunFam" id="3.40.50.300:FF:000813">
    <property type="entry name" value="helicase POLQ-like isoform X1"/>
    <property type="match status" value="1"/>
</dbReference>
<dbReference type="Gene3D" id="1.10.150.20">
    <property type="entry name" value="5' to 3' exonuclease, C-terminal subdomain"/>
    <property type="match status" value="1"/>
</dbReference>
<dbReference type="PANTHER" id="PTHR47961:SF12">
    <property type="entry name" value="HELICASE POLQ-LIKE"/>
    <property type="match status" value="1"/>
</dbReference>
<evidence type="ECO:0000256" key="6">
    <source>
        <dbReference type="ARBA" id="ARBA00022840"/>
    </source>
</evidence>
<evidence type="ECO:0000256" key="3">
    <source>
        <dbReference type="ARBA" id="ARBA00022763"/>
    </source>
</evidence>
<comment type="catalytic activity">
    <reaction evidence="9">
        <text>ATP + H2O = ADP + phosphate + H(+)</text>
        <dbReference type="Rhea" id="RHEA:13065"/>
        <dbReference type="ChEBI" id="CHEBI:15377"/>
        <dbReference type="ChEBI" id="CHEBI:15378"/>
        <dbReference type="ChEBI" id="CHEBI:30616"/>
        <dbReference type="ChEBI" id="CHEBI:43474"/>
        <dbReference type="ChEBI" id="CHEBI:456216"/>
        <dbReference type="EC" id="5.6.2.4"/>
    </reaction>
</comment>
<dbReference type="InterPro" id="IPR028009">
    <property type="entry name" value="ESCO_Acetyltransf_dom"/>
</dbReference>
<dbReference type="Pfam" id="PF20470">
    <property type="entry name" value="HTH_61"/>
    <property type="match status" value="1"/>
</dbReference>
<dbReference type="InterPro" id="IPR048960">
    <property type="entry name" value="POLQ-like_helical"/>
</dbReference>
<dbReference type="SUPFAM" id="SSF52540">
    <property type="entry name" value="P-loop containing nucleoside triphosphate hydrolases"/>
    <property type="match status" value="1"/>
</dbReference>
<dbReference type="PROSITE" id="PS51194">
    <property type="entry name" value="HELICASE_CTER"/>
    <property type="match status" value="1"/>
</dbReference>
<dbReference type="Proteomes" id="UP001160148">
    <property type="component" value="Unassembled WGS sequence"/>
</dbReference>
<gene>
    <name evidence="13" type="ORF">MEUPH1_LOCUS19517</name>
</gene>
<dbReference type="GO" id="GO:0005524">
    <property type="term" value="F:ATP binding"/>
    <property type="evidence" value="ECO:0007669"/>
    <property type="project" value="UniProtKB-KW"/>
</dbReference>
<evidence type="ECO:0000256" key="8">
    <source>
        <dbReference type="ARBA" id="ARBA00023242"/>
    </source>
</evidence>
<dbReference type="GO" id="GO:0005634">
    <property type="term" value="C:nucleus"/>
    <property type="evidence" value="ECO:0007669"/>
    <property type="project" value="UniProtKB-SubCell"/>
</dbReference>
<accession>A0AAV0XA16</accession>
<feature type="domain" description="Helicase ATP-binding" evidence="11">
    <location>
        <begin position="125"/>
        <end position="303"/>
    </location>
</feature>
<dbReference type="CDD" id="cd18026">
    <property type="entry name" value="DEXHc_POLQ-like"/>
    <property type="match status" value="1"/>
</dbReference>
<evidence type="ECO:0000256" key="9">
    <source>
        <dbReference type="ARBA" id="ARBA00048988"/>
    </source>
</evidence>
<keyword evidence="6" id="KW-0067">ATP-binding</keyword>
<keyword evidence="7" id="KW-0234">DNA repair</keyword>
<keyword evidence="5" id="KW-0347">Helicase</keyword>
<keyword evidence="14" id="KW-1185">Reference proteome</keyword>
<dbReference type="EMBL" id="CARXXK010000004">
    <property type="protein sequence ID" value="CAI6364723.1"/>
    <property type="molecule type" value="Genomic_DNA"/>
</dbReference>
<dbReference type="Pfam" id="PF00271">
    <property type="entry name" value="Helicase_C"/>
    <property type="match status" value="1"/>
</dbReference>
<evidence type="ECO:0000259" key="11">
    <source>
        <dbReference type="PROSITE" id="PS51192"/>
    </source>
</evidence>
<evidence type="ECO:0000256" key="7">
    <source>
        <dbReference type="ARBA" id="ARBA00023204"/>
    </source>
</evidence>
<dbReference type="SUPFAM" id="SSF158702">
    <property type="entry name" value="Sec63 N-terminal domain-like"/>
    <property type="match status" value="1"/>
</dbReference>
<evidence type="ECO:0000256" key="1">
    <source>
        <dbReference type="ARBA" id="ARBA00004123"/>
    </source>
</evidence>
<evidence type="ECO:0000256" key="4">
    <source>
        <dbReference type="ARBA" id="ARBA00022801"/>
    </source>
</evidence>
<evidence type="ECO:0000256" key="10">
    <source>
        <dbReference type="SAM" id="Coils"/>
    </source>
</evidence>
<dbReference type="GO" id="GO:0043138">
    <property type="term" value="F:3'-5' DNA helicase activity"/>
    <property type="evidence" value="ECO:0007669"/>
    <property type="project" value="UniProtKB-EC"/>
</dbReference>
<proteinExistence type="predicted"/>